<feature type="domain" description="Retrotransposon gag" evidence="2">
    <location>
        <begin position="162"/>
        <end position="219"/>
    </location>
</feature>
<evidence type="ECO:0000313" key="4">
    <source>
        <dbReference type="Proteomes" id="UP001497516"/>
    </source>
</evidence>
<reference evidence="3 4" key="1">
    <citation type="submission" date="2024-04" db="EMBL/GenBank/DDBJ databases">
        <authorList>
            <person name="Fracassetti M."/>
        </authorList>
    </citation>
    <scope>NUCLEOTIDE SEQUENCE [LARGE SCALE GENOMIC DNA]</scope>
</reference>
<proteinExistence type="predicted"/>
<dbReference type="Proteomes" id="UP001497516">
    <property type="component" value="Chromosome 2"/>
</dbReference>
<dbReference type="EMBL" id="OZ034815">
    <property type="protein sequence ID" value="CAL1370891.1"/>
    <property type="molecule type" value="Genomic_DNA"/>
</dbReference>
<evidence type="ECO:0000259" key="2">
    <source>
        <dbReference type="Pfam" id="PF03732"/>
    </source>
</evidence>
<dbReference type="InterPro" id="IPR005162">
    <property type="entry name" value="Retrotrans_gag_dom"/>
</dbReference>
<dbReference type="AlphaFoldDB" id="A0AAV2DCP7"/>
<protein>
    <recommendedName>
        <fullName evidence="2">Retrotransposon gag domain-containing protein</fullName>
    </recommendedName>
</protein>
<name>A0AAV2DCP7_9ROSI</name>
<dbReference type="Pfam" id="PF03732">
    <property type="entry name" value="Retrotrans_gag"/>
    <property type="match status" value="1"/>
</dbReference>
<accession>A0AAV2DCP7</accession>
<dbReference type="PANTHER" id="PTHR33223">
    <property type="entry name" value="CCHC-TYPE DOMAIN-CONTAINING PROTEIN"/>
    <property type="match status" value="1"/>
</dbReference>
<gene>
    <name evidence="3" type="ORF">LTRI10_LOCUS12985</name>
</gene>
<dbReference type="PANTHER" id="PTHR33223:SF11">
    <property type="entry name" value="ELEMENT PROTEIN, PUTATIVE-RELATED"/>
    <property type="match status" value="1"/>
</dbReference>
<sequence>MTRSNPTPLLPREEDINRTLPLLARDRELAEARRRSEEWNQREEGEEEEGEPIVGAEIAENQREAKAGQARNLNDVVAEKEAPTTMGYYIAPRPADIQSPILNPPIAANNFNIKLDLVTMIENNALFHGHATESAREHIQRFLELAGSLKINGMSAEALQLRLFPYSLTGKALWWLNNRPPRSITSWDDLLNKFMSCYCPPSKTAEWRKMITHFEQERTRP</sequence>
<organism evidence="3 4">
    <name type="scientific">Linum trigynum</name>
    <dbReference type="NCBI Taxonomy" id="586398"/>
    <lineage>
        <taxon>Eukaryota</taxon>
        <taxon>Viridiplantae</taxon>
        <taxon>Streptophyta</taxon>
        <taxon>Embryophyta</taxon>
        <taxon>Tracheophyta</taxon>
        <taxon>Spermatophyta</taxon>
        <taxon>Magnoliopsida</taxon>
        <taxon>eudicotyledons</taxon>
        <taxon>Gunneridae</taxon>
        <taxon>Pentapetalae</taxon>
        <taxon>rosids</taxon>
        <taxon>fabids</taxon>
        <taxon>Malpighiales</taxon>
        <taxon>Linaceae</taxon>
        <taxon>Linum</taxon>
    </lineage>
</organism>
<evidence type="ECO:0000256" key="1">
    <source>
        <dbReference type="SAM" id="MobiDB-lite"/>
    </source>
</evidence>
<evidence type="ECO:0000313" key="3">
    <source>
        <dbReference type="EMBL" id="CAL1370891.1"/>
    </source>
</evidence>
<feature type="region of interest" description="Disordered" evidence="1">
    <location>
        <begin position="1"/>
        <end position="55"/>
    </location>
</feature>
<keyword evidence="4" id="KW-1185">Reference proteome</keyword>
<feature type="compositionally biased region" description="Basic and acidic residues" evidence="1">
    <location>
        <begin position="24"/>
        <end position="43"/>
    </location>
</feature>